<dbReference type="InterPro" id="IPR038655">
    <property type="entry name" value="Ribosomal_eL27_sf"/>
</dbReference>
<gene>
    <name evidence="5" type="ORF">NSCI0253_LOCUS37817</name>
</gene>
<dbReference type="SUPFAM" id="SSF50104">
    <property type="entry name" value="Translation proteins SH3-like domain"/>
    <property type="match status" value="1"/>
</dbReference>
<organism evidence="5">
    <name type="scientific">Noctiluca scintillans</name>
    <name type="common">Sea sparkle</name>
    <name type="synonym">Red tide dinoflagellate</name>
    <dbReference type="NCBI Taxonomy" id="2966"/>
    <lineage>
        <taxon>Eukaryota</taxon>
        <taxon>Sar</taxon>
        <taxon>Alveolata</taxon>
        <taxon>Dinophyceae</taxon>
        <taxon>Noctilucales</taxon>
        <taxon>Noctilucaceae</taxon>
        <taxon>Noctiluca</taxon>
    </lineage>
</organism>
<evidence type="ECO:0000256" key="3">
    <source>
        <dbReference type="ARBA" id="ARBA00023274"/>
    </source>
</evidence>
<dbReference type="InterPro" id="IPR041991">
    <property type="entry name" value="Ribosomal_eL27_KOW"/>
</dbReference>
<dbReference type="GO" id="GO:0006412">
    <property type="term" value="P:translation"/>
    <property type="evidence" value="ECO:0007669"/>
    <property type="project" value="InterPro"/>
</dbReference>
<feature type="domain" description="KOW" evidence="4">
    <location>
        <begin position="8"/>
        <end position="33"/>
    </location>
</feature>
<dbReference type="AlphaFoldDB" id="A0A7S1AS81"/>
<evidence type="ECO:0000259" key="4">
    <source>
        <dbReference type="Pfam" id="PF00467"/>
    </source>
</evidence>
<dbReference type="EMBL" id="HBFQ01053085">
    <property type="protein sequence ID" value="CAD8863462.1"/>
    <property type="molecule type" value="Transcribed_RNA"/>
</dbReference>
<dbReference type="Gene3D" id="2.30.30.770">
    <property type="match status" value="1"/>
</dbReference>
<dbReference type="Pfam" id="PF00467">
    <property type="entry name" value="KOW"/>
    <property type="match status" value="1"/>
</dbReference>
<evidence type="ECO:0000256" key="2">
    <source>
        <dbReference type="ARBA" id="ARBA00022980"/>
    </source>
</evidence>
<dbReference type="InterPro" id="IPR005824">
    <property type="entry name" value="KOW"/>
</dbReference>
<keyword evidence="3" id="KW-0687">Ribonucleoprotein</keyword>
<evidence type="ECO:0000313" key="5">
    <source>
        <dbReference type="EMBL" id="CAD8863462.1"/>
    </source>
</evidence>
<sequence>MGKFIKAGRVIVVLNGRYAGKKAVVVKTFDDGSRSRPYGHCLVAGVLKPFQKVTRKMSKKKVNKRLRVKPFVKYVNFNHMMPTRYQAPSDLDTKSLVTDAQMDNPDGRSEAKKAIKKLFEEKFKSPPADKSGKPSKDVIYLGKRLRF</sequence>
<dbReference type="InterPro" id="IPR008991">
    <property type="entry name" value="Translation_prot_SH3-like_sf"/>
</dbReference>
<evidence type="ECO:0000256" key="1">
    <source>
        <dbReference type="ARBA" id="ARBA00009124"/>
    </source>
</evidence>
<dbReference type="GO" id="GO:0005840">
    <property type="term" value="C:ribosome"/>
    <property type="evidence" value="ECO:0007669"/>
    <property type="project" value="UniProtKB-KW"/>
</dbReference>
<dbReference type="InterPro" id="IPR001141">
    <property type="entry name" value="Ribosomal_eL27"/>
</dbReference>
<dbReference type="GO" id="GO:0003735">
    <property type="term" value="F:structural constituent of ribosome"/>
    <property type="evidence" value="ECO:0007669"/>
    <property type="project" value="InterPro"/>
</dbReference>
<dbReference type="CDD" id="cd06090">
    <property type="entry name" value="KOW_RPL27"/>
    <property type="match status" value="1"/>
</dbReference>
<keyword evidence="2" id="KW-0689">Ribosomal protein</keyword>
<proteinExistence type="inferred from homology"/>
<comment type="similarity">
    <text evidence="1">Belongs to the eukaryotic ribosomal protein eL27 family.</text>
</comment>
<reference evidence="5" key="1">
    <citation type="submission" date="2021-01" db="EMBL/GenBank/DDBJ databases">
        <authorList>
            <person name="Corre E."/>
            <person name="Pelletier E."/>
            <person name="Niang G."/>
            <person name="Scheremetjew M."/>
            <person name="Finn R."/>
            <person name="Kale V."/>
            <person name="Holt S."/>
            <person name="Cochrane G."/>
            <person name="Meng A."/>
            <person name="Brown T."/>
            <person name="Cohen L."/>
        </authorList>
    </citation>
    <scope>NUCLEOTIDE SEQUENCE</scope>
</reference>
<dbReference type="GO" id="GO:1990904">
    <property type="term" value="C:ribonucleoprotein complex"/>
    <property type="evidence" value="ECO:0007669"/>
    <property type="project" value="UniProtKB-KW"/>
</dbReference>
<dbReference type="Pfam" id="PF01777">
    <property type="entry name" value="Ribosomal_L27e"/>
    <property type="match status" value="1"/>
</dbReference>
<name>A0A7S1AS81_NOCSC</name>
<accession>A0A7S1AS81</accession>
<protein>
    <recommendedName>
        <fullName evidence="4">KOW domain-containing protein</fullName>
    </recommendedName>
</protein>
<dbReference type="PANTHER" id="PTHR10497">
    <property type="entry name" value="60S RIBOSOMAL PROTEIN L27"/>
    <property type="match status" value="1"/>
</dbReference>